<evidence type="ECO:0000256" key="6">
    <source>
        <dbReference type="ARBA" id="ARBA00022989"/>
    </source>
</evidence>
<feature type="transmembrane region" description="Helical" evidence="9">
    <location>
        <begin position="803"/>
        <end position="826"/>
    </location>
</feature>
<comment type="subcellular location">
    <subcellularLocation>
        <location evidence="1">Membrane</location>
        <topology evidence="1">Multi-pass membrane protein</topology>
    </subcellularLocation>
</comment>
<dbReference type="eggNOG" id="KOG0061">
    <property type="taxonomic scope" value="Eukaryota"/>
</dbReference>
<dbReference type="STRING" id="578462.A0A0L0RW64"/>
<dbReference type="InterPro" id="IPR013525">
    <property type="entry name" value="ABC2_TM"/>
</dbReference>
<evidence type="ECO:0000256" key="2">
    <source>
        <dbReference type="ARBA" id="ARBA00022448"/>
    </source>
</evidence>
<dbReference type="GO" id="GO:0016887">
    <property type="term" value="F:ATP hydrolysis activity"/>
    <property type="evidence" value="ECO:0007669"/>
    <property type="project" value="InterPro"/>
</dbReference>
<feature type="chain" id="PRO_5005547699" description="ABC transporter domain-containing protein" evidence="10">
    <location>
        <begin position="38"/>
        <end position="939"/>
    </location>
</feature>
<keyword evidence="5" id="KW-0067">ATP-binding</keyword>
<reference evidence="12 13" key="1">
    <citation type="submission" date="2009-11" db="EMBL/GenBank/DDBJ databases">
        <title>Annotation of Allomyces macrogynus ATCC 38327.</title>
        <authorList>
            <consortium name="The Broad Institute Genome Sequencing Platform"/>
            <person name="Russ C."/>
            <person name="Cuomo C."/>
            <person name="Burger G."/>
            <person name="Gray M.W."/>
            <person name="Holland P.W.H."/>
            <person name="King N."/>
            <person name="Lang F.B.F."/>
            <person name="Roger A.J."/>
            <person name="Ruiz-Trillo I."/>
            <person name="Young S.K."/>
            <person name="Zeng Q."/>
            <person name="Gargeya S."/>
            <person name="Fitzgerald M."/>
            <person name="Haas B."/>
            <person name="Abouelleil A."/>
            <person name="Alvarado L."/>
            <person name="Arachchi H.M."/>
            <person name="Berlin A."/>
            <person name="Chapman S.B."/>
            <person name="Gearin G."/>
            <person name="Goldberg J."/>
            <person name="Griggs A."/>
            <person name="Gujja S."/>
            <person name="Hansen M."/>
            <person name="Heiman D."/>
            <person name="Howarth C."/>
            <person name="Larimer J."/>
            <person name="Lui A."/>
            <person name="MacDonald P.J.P."/>
            <person name="McCowen C."/>
            <person name="Montmayeur A."/>
            <person name="Murphy C."/>
            <person name="Neiman D."/>
            <person name="Pearson M."/>
            <person name="Priest M."/>
            <person name="Roberts A."/>
            <person name="Saif S."/>
            <person name="Shea T."/>
            <person name="Sisk P."/>
            <person name="Stolte C."/>
            <person name="Sykes S."/>
            <person name="Wortman J."/>
            <person name="Nusbaum C."/>
            <person name="Birren B."/>
        </authorList>
    </citation>
    <scope>NUCLEOTIDE SEQUENCE [LARGE SCALE GENOMIC DNA]</scope>
    <source>
        <strain evidence="12 13">ATCC 38327</strain>
    </source>
</reference>
<dbReference type="Gene3D" id="3.40.50.300">
    <property type="entry name" value="P-loop containing nucleotide triphosphate hydrolases"/>
    <property type="match status" value="1"/>
</dbReference>
<dbReference type="InterPro" id="IPR027417">
    <property type="entry name" value="P-loop_NTPase"/>
</dbReference>
<keyword evidence="6 9" id="KW-1133">Transmembrane helix</keyword>
<sequence>MRLARRSRPAARQRPPTGVAASIAALLFSTMSTAVHGQSASTARSSSAAPTPASSTRAPTSTPSPSPSPTPSAAAAAAVAPKSSGNLPPPTTGGSAASTNSTDVFDDIFSIKYFAGLFKLVPAPNVKVVAFANGTDNVCRFVSTPRNGTDAYDCPAGFFCPFGANKQYKCSEGFYCPANTAQPLYCCEGYYCPTSSTVVPCPEGSYCPRGSIRPFPCHVIASCPEGTIAPRRVGVLVVVAVFMIITSLIFALKSRRRSQRSLKYSESMATIHDSRDHHMFGNAAKQPMTLPRRGADPEKRAVFDIQFANLGLTLPNGAELLRGVSGELKAGRVCAIMGPSGSGKTTFINVLTGKVPRSDGSVSINGMEGELSHYQKLIGFVPQEDIMIRELTVLDTLMFSAKTRLPARWAHIQHAQKVLETIEYLGLSHVMNEAIGDEESRGISGGQRKRVNIGMELVAEPAVLFLDEPTSGLDSSTSYEVCTLLQSIARDQFITIGAVIHSPSPAAFERFDDLLLLAKGGRVAYFGERSFASQYFKGLGYICPMNVNQADFLLDVVSGKTKSDRYSFMTPTDLVHAWDRFKAGESPEPVSGPGNPTFRVSQAPGTFGELRLQFADMWLDAREFVKDVTREFFEWVVSAVTCSRDPIRQTPGFLFLWWQCFRRASLQIYRTPAQFLVDQMLHLGCGAFISIASENIDYLGKQPQQICDIAPAALKPFCVNPIDNLRQVGVFMSLGVLFTGISVGATTFGNERVVYWRETAAGRPTLPYFLGKLIADIPRIVIAAFMFSLSLILFWPYRSHFLILYAVAALLYYTAFGMGYFLSIWVRKESVGLVGTGFALLWSMVLSGMIPSYETVRTSGVYDGIAWLWDISPPRYAVEALYVKEVQARPFPENQNDEQAYMYRISHFQRNLIIMFVIGTAWNMLALVSLRLAHRSRMK</sequence>
<evidence type="ECO:0000313" key="13">
    <source>
        <dbReference type="Proteomes" id="UP000054350"/>
    </source>
</evidence>
<feature type="transmembrane region" description="Helical" evidence="9">
    <location>
        <begin position="833"/>
        <end position="853"/>
    </location>
</feature>
<dbReference type="SMART" id="SM00382">
    <property type="entry name" value="AAA"/>
    <property type="match status" value="1"/>
</dbReference>
<dbReference type="InterPro" id="IPR050352">
    <property type="entry name" value="ABCG_transporters"/>
</dbReference>
<feature type="domain" description="ABC transporter" evidence="11">
    <location>
        <begin position="305"/>
        <end position="545"/>
    </location>
</feature>
<feature type="transmembrane region" description="Helical" evidence="9">
    <location>
        <begin position="912"/>
        <end position="933"/>
    </location>
</feature>
<keyword evidence="7 9" id="KW-0472">Membrane</keyword>
<feature type="signal peptide" evidence="10">
    <location>
        <begin position="1"/>
        <end position="37"/>
    </location>
</feature>
<feature type="region of interest" description="Disordered" evidence="8">
    <location>
        <begin position="37"/>
        <end position="99"/>
    </location>
</feature>
<reference evidence="13" key="2">
    <citation type="submission" date="2009-11" db="EMBL/GenBank/DDBJ databases">
        <title>The Genome Sequence of Allomyces macrogynus strain ATCC 38327.</title>
        <authorList>
            <consortium name="The Broad Institute Genome Sequencing Platform"/>
            <person name="Russ C."/>
            <person name="Cuomo C."/>
            <person name="Shea T."/>
            <person name="Young S.K."/>
            <person name="Zeng Q."/>
            <person name="Koehrsen M."/>
            <person name="Haas B."/>
            <person name="Borodovsky M."/>
            <person name="Guigo R."/>
            <person name="Alvarado L."/>
            <person name="Berlin A."/>
            <person name="Borenstein D."/>
            <person name="Chen Z."/>
            <person name="Engels R."/>
            <person name="Freedman E."/>
            <person name="Gellesch M."/>
            <person name="Goldberg J."/>
            <person name="Griggs A."/>
            <person name="Gujja S."/>
            <person name="Heiman D."/>
            <person name="Hepburn T."/>
            <person name="Howarth C."/>
            <person name="Jen D."/>
            <person name="Larson L."/>
            <person name="Lewis B."/>
            <person name="Mehta T."/>
            <person name="Park D."/>
            <person name="Pearson M."/>
            <person name="Roberts A."/>
            <person name="Saif S."/>
            <person name="Shenoy N."/>
            <person name="Sisk P."/>
            <person name="Stolte C."/>
            <person name="Sykes S."/>
            <person name="Walk T."/>
            <person name="White J."/>
            <person name="Yandava C."/>
            <person name="Burger G."/>
            <person name="Gray M.W."/>
            <person name="Holland P.W.H."/>
            <person name="King N."/>
            <person name="Lang F.B.F."/>
            <person name="Roger A.J."/>
            <person name="Ruiz-Trillo I."/>
            <person name="Lander E."/>
            <person name="Nusbaum C."/>
        </authorList>
    </citation>
    <scope>NUCLEOTIDE SEQUENCE [LARGE SCALE GENOMIC DNA]</scope>
    <source>
        <strain evidence="13">ATCC 38327</strain>
    </source>
</reference>
<name>A0A0L0RW64_ALLM3</name>
<evidence type="ECO:0000313" key="12">
    <source>
        <dbReference type="EMBL" id="KNE54637.1"/>
    </source>
</evidence>
<dbReference type="GO" id="GO:0140359">
    <property type="term" value="F:ABC-type transporter activity"/>
    <property type="evidence" value="ECO:0007669"/>
    <property type="project" value="InterPro"/>
</dbReference>
<dbReference type="InterPro" id="IPR017871">
    <property type="entry name" value="ABC_transporter-like_CS"/>
</dbReference>
<keyword evidence="10" id="KW-0732">Signal</keyword>
<dbReference type="AlphaFoldDB" id="A0A0L0RW64"/>
<keyword evidence="4" id="KW-0547">Nucleotide-binding</keyword>
<protein>
    <recommendedName>
        <fullName evidence="11">ABC transporter domain-containing protein</fullName>
    </recommendedName>
</protein>
<evidence type="ECO:0000256" key="4">
    <source>
        <dbReference type="ARBA" id="ARBA00022741"/>
    </source>
</evidence>
<keyword evidence="13" id="KW-1185">Reference proteome</keyword>
<proteinExistence type="predicted"/>
<dbReference type="SUPFAM" id="SSF52540">
    <property type="entry name" value="P-loop containing nucleoside triphosphate hydrolases"/>
    <property type="match status" value="1"/>
</dbReference>
<dbReference type="Pfam" id="PF00005">
    <property type="entry name" value="ABC_tran"/>
    <property type="match status" value="1"/>
</dbReference>
<evidence type="ECO:0000256" key="10">
    <source>
        <dbReference type="SAM" id="SignalP"/>
    </source>
</evidence>
<dbReference type="PANTHER" id="PTHR48041">
    <property type="entry name" value="ABC TRANSPORTER G FAMILY MEMBER 28"/>
    <property type="match status" value="1"/>
</dbReference>
<dbReference type="OMA" id="KDDTFGV"/>
<feature type="transmembrane region" description="Helical" evidence="9">
    <location>
        <begin position="780"/>
        <end position="797"/>
    </location>
</feature>
<feature type="transmembrane region" description="Helical" evidence="9">
    <location>
        <begin position="233"/>
        <end position="252"/>
    </location>
</feature>
<dbReference type="FunFam" id="3.40.50.300:FF:000367">
    <property type="entry name" value="ABC transporter G family member 24"/>
    <property type="match status" value="1"/>
</dbReference>
<gene>
    <name evidence="12" type="ORF">AMAG_00599</name>
</gene>
<dbReference type="InterPro" id="IPR003593">
    <property type="entry name" value="AAA+_ATPase"/>
</dbReference>
<evidence type="ECO:0000256" key="8">
    <source>
        <dbReference type="SAM" id="MobiDB-lite"/>
    </source>
</evidence>
<dbReference type="PANTHER" id="PTHR48041:SF91">
    <property type="entry name" value="ABC TRANSPORTER G FAMILY MEMBER 28"/>
    <property type="match status" value="1"/>
</dbReference>
<evidence type="ECO:0000256" key="5">
    <source>
        <dbReference type="ARBA" id="ARBA00022840"/>
    </source>
</evidence>
<feature type="compositionally biased region" description="Low complexity" evidence="8">
    <location>
        <begin position="39"/>
        <end position="61"/>
    </location>
</feature>
<evidence type="ECO:0000256" key="3">
    <source>
        <dbReference type="ARBA" id="ARBA00022692"/>
    </source>
</evidence>
<evidence type="ECO:0000256" key="9">
    <source>
        <dbReference type="SAM" id="Phobius"/>
    </source>
</evidence>
<dbReference type="GO" id="GO:0005524">
    <property type="term" value="F:ATP binding"/>
    <property type="evidence" value="ECO:0007669"/>
    <property type="project" value="UniProtKB-KW"/>
</dbReference>
<dbReference type="Pfam" id="PF01061">
    <property type="entry name" value="ABC2_membrane"/>
    <property type="match status" value="1"/>
</dbReference>
<dbReference type="InterPro" id="IPR003439">
    <property type="entry name" value="ABC_transporter-like_ATP-bd"/>
</dbReference>
<evidence type="ECO:0000259" key="11">
    <source>
        <dbReference type="PROSITE" id="PS50893"/>
    </source>
</evidence>
<keyword evidence="3 9" id="KW-0812">Transmembrane</keyword>
<organism evidence="12 13">
    <name type="scientific">Allomyces macrogynus (strain ATCC 38327)</name>
    <name type="common">Allomyces javanicus var. macrogynus</name>
    <dbReference type="NCBI Taxonomy" id="578462"/>
    <lineage>
        <taxon>Eukaryota</taxon>
        <taxon>Fungi</taxon>
        <taxon>Fungi incertae sedis</taxon>
        <taxon>Blastocladiomycota</taxon>
        <taxon>Blastocladiomycetes</taxon>
        <taxon>Blastocladiales</taxon>
        <taxon>Blastocladiaceae</taxon>
        <taxon>Allomyces</taxon>
    </lineage>
</organism>
<accession>A0A0L0RW64</accession>
<dbReference type="PROSITE" id="PS00211">
    <property type="entry name" value="ABC_TRANSPORTER_1"/>
    <property type="match status" value="1"/>
</dbReference>
<dbReference type="EMBL" id="GG745328">
    <property type="protein sequence ID" value="KNE54637.1"/>
    <property type="molecule type" value="Genomic_DNA"/>
</dbReference>
<dbReference type="VEuPathDB" id="FungiDB:AMAG_00599"/>
<dbReference type="PROSITE" id="PS50893">
    <property type="entry name" value="ABC_TRANSPORTER_2"/>
    <property type="match status" value="1"/>
</dbReference>
<evidence type="ECO:0000256" key="7">
    <source>
        <dbReference type="ARBA" id="ARBA00023136"/>
    </source>
</evidence>
<dbReference type="OrthoDB" id="66620at2759"/>
<dbReference type="Proteomes" id="UP000054350">
    <property type="component" value="Unassembled WGS sequence"/>
</dbReference>
<dbReference type="GO" id="GO:0016020">
    <property type="term" value="C:membrane"/>
    <property type="evidence" value="ECO:0007669"/>
    <property type="project" value="UniProtKB-SubCell"/>
</dbReference>
<evidence type="ECO:0000256" key="1">
    <source>
        <dbReference type="ARBA" id="ARBA00004141"/>
    </source>
</evidence>
<keyword evidence="2" id="KW-0813">Transport</keyword>